<protein>
    <submittedName>
        <fullName evidence="2">Uncharacterized protein</fullName>
    </submittedName>
</protein>
<dbReference type="EMBL" id="SSTD01000141">
    <property type="protein sequence ID" value="TYK31477.1"/>
    <property type="molecule type" value="Genomic_DNA"/>
</dbReference>
<evidence type="ECO:0000313" key="2">
    <source>
        <dbReference type="EMBL" id="TYK31477.1"/>
    </source>
</evidence>
<dbReference type="AlphaFoldDB" id="A0A5D3E5R8"/>
<dbReference type="Proteomes" id="UP000321947">
    <property type="component" value="Unassembled WGS sequence"/>
</dbReference>
<feature type="region of interest" description="Disordered" evidence="1">
    <location>
        <begin position="165"/>
        <end position="184"/>
    </location>
</feature>
<evidence type="ECO:0000256" key="1">
    <source>
        <dbReference type="SAM" id="MobiDB-lite"/>
    </source>
</evidence>
<proteinExistence type="predicted"/>
<feature type="compositionally biased region" description="Polar residues" evidence="1">
    <location>
        <begin position="170"/>
        <end position="184"/>
    </location>
</feature>
<sequence length="230" mass="25441">MVVIQQLQDSWLEISEAIQSTISSKCTINPFLDDKALSMFMTPLMPNPYTTLKTGHCLEISIFDSWMQLSLLHIFAIKRHLMERVKFQAAGLKIQSNSYGLILAHLLLPVELAGLEITVSICGVNVMTTPNRLAAVVAETHVVEFDFSADLPNMVANLGHSRDKTPIQHPISSTRPSTSYIPSRSTATPISLRDMASILLQHGLCVMAIPSLPPPKVKKPYTANSKRHKL</sequence>
<comment type="caution">
    <text evidence="2">The sequence shown here is derived from an EMBL/GenBank/DDBJ whole genome shotgun (WGS) entry which is preliminary data.</text>
</comment>
<evidence type="ECO:0000313" key="3">
    <source>
        <dbReference type="Proteomes" id="UP000321947"/>
    </source>
</evidence>
<organism evidence="2 3">
    <name type="scientific">Cucumis melo var. makuwa</name>
    <name type="common">Oriental melon</name>
    <dbReference type="NCBI Taxonomy" id="1194695"/>
    <lineage>
        <taxon>Eukaryota</taxon>
        <taxon>Viridiplantae</taxon>
        <taxon>Streptophyta</taxon>
        <taxon>Embryophyta</taxon>
        <taxon>Tracheophyta</taxon>
        <taxon>Spermatophyta</taxon>
        <taxon>Magnoliopsida</taxon>
        <taxon>eudicotyledons</taxon>
        <taxon>Gunneridae</taxon>
        <taxon>Pentapetalae</taxon>
        <taxon>rosids</taxon>
        <taxon>fabids</taxon>
        <taxon>Cucurbitales</taxon>
        <taxon>Cucurbitaceae</taxon>
        <taxon>Benincaseae</taxon>
        <taxon>Cucumis</taxon>
    </lineage>
</organism>
<gene>
    <name evidence="2" type="ORF">E5676_scaffold455G007930</name>
</gene>
<reference evidence="2 3" key="1">
    <citation type="submission" date="2019-08" db="EMBL/GenBank/DDBJ databases">
        <title>Draft genome sequences of two oriental melons (Cucumis melo L. var makuwa).</title>
        <authorList>
            <person name="Kwon S.-Y."/>
        </authorList>
    </citation>
    <scope>NUCLEOTIDE SEQUENCE [LARGE SCALE GENOMIC DNA]</scope>
    <source>
        <strain evidence="3">cv. Chang Bougi</strain>
        <tissue evidence="2">Leaf</tissue>
    </source>
</reference>
<name>A0A5D3E5R8_CUCMM</name>
<accession>A0A5D3E5R8</accession>